<evidence type="ECO:0000313" key="2">
    <source>
        <dbReference type="EMBL" id="KAJ4433187.1"/>
    </source>
</evidence>
<proteinExistence type="predicted"/>
<organism evidence="2 3">
    <name type="scientific">Periplaneta americana</name>
    <name type="common">American cockroach</name>
    <name type="synonym">Blatta americana</name>
    <dbReference type="NCBI Taxonomy" id="6978"/>
    <lineage>
        <taxon>Eukaryota</taxon>
        <taxon>Metazoa</taxon>
        <taxon>Ecdysozoa</taxon>
        <taxon>Arthropoda</taxon>
        <taxon>Hexapoda</taxon>
        <taxon>Insecta</taxon>
        <taxon>Pterygota</taxon>
        <taxon>Neoptera</taxon>
        <taxon>Polyneoptera</taxon>
        <taxon>Dictyoptera</taxon>
        <taxon>Blattodea</taxon>
        <taxon>Blattoidea</taxon>
        <taxon>Blattidae</taxon>
        <taxon>Blattinae</taxon>
        <taxon>Periplaneta</taxon>
    </lineage>
</organism>
<name>A0ABQ8SHI1_PERAM</name>
<keyword evidence="3" id="KW-1185">Reference proteome</keyword>
<protein>
    <submittedName>
        <fullName evidence="2">Uncharacterized protein</fullName>
    </submittedName>
</protein>
<gene>
    <name evidence="2" type="ORF">ANN_15444</name>
</gene>
<feature type="compositionally biased region" description="Basic and acidic residues" evidence="1">
    <location>
        <begin position="29"/>
        <end position="39"/>
    </location>
</feature>
<evidence type="ECO:0000313" key="3">
    <source>
        <dbReference type="Proteomes" id="UP001148838"/>
    </source>
</evidence>
<feature type="region of interest" description="Disordered" evidence="1">
    <location>
        <begin position="150"/>
        <end position="209"/>
    </location>
</feature>
<comment type="caution">
    <text evidence="2">The sequence shown here is derived from an EMBL/GenBank/DDBJ whole genome shotgun (WGS) entry which is preliminary data.</text>
</comment>
<feature type="region of interest" description="Disordered" evidence="1">
    <location>
        <begin position="1"/>
        <end position="44"/>
    </location>
</feature>
<reference evidence="2 3" key="1">
    <citation type="journal article" date="2022" name="Allergy">
        <title>Genome assembly and annotation of Periplaneta americana reveal a comprehensive cockroach allergen profile.</title>
        <authorList>
            <person name="Wang L."/>
            <person name="Xiong Q."/>
            <person name="Saelim N."/>
            <person name="Wang L."/>
            <person name="Nong W."/>
            <person name="Wan A.T."/>
            <person name="Shi M."/>
            <person name="Liu X."/>
            <person name="Cao Q."/>
            <person name="Hui J.H.L."/>
            <person name="Sookrung N."/>
            <person name="Leung T.F."/>
            <person name="Tungtrongchitr A."/>
            <person name="Tsui S.K.W."/>
        </authorList>
    </citation>
    <scope>NUCLEOTIDE SEQUENCE [LARGE SCALE GENOMIC DNA]</scope>
    <source>
        <strain evidence="2">PWHHKU_190912</strain>
    </source>
</reference>
<accession>A0ABQ8SHI1</accession>
<evidence type="ECO:0000256" key="1">
    <source>
        <dbReference type="SAM" id="MobiDB-lite"/>
    </source>
</evidence>
<dbReference type="EMBL" id="JAJSOF020000027">
    <property type="protein sequence ID" value="KAJ4433187.1"/>
    <property type="molecule type" value="Genomic_DNA"/>
</dbReference>
<dbReference type="Proteomes" id="UP001148838">
    <property type="component" value="Unassembled WGS sequence"/>
</dbReference>
<sequence length="209" mass="22869">MPRPCGTHALGKEAEDVQGEGGQTLSGGRLERSGREQRDNSVGPKIYLHDDYTSITEVAIQCLVMQGHMRFVAAADAIADERTDRQTDGCHGRPEPISRLLASRLHASEVTDHPMSTRLSGREGPMALTLPVFIAEVKFLSNVVRMPSLVSDRATEKPASCMPEENGKKSPPAKTARQDKEPQQQNKKRYAGCSDAGATSQMEIVRTRE</sequence>